<dbReference type="AlphaFoldDB" id="A0A6G6GLR4"/>
<gene>
    <name evidence="3" type="ORF">G5B37_07730</name>
</gene>
<evidence type="ECO:0000313" key="4">
    <source>
        <dbReference type="Proteomes" id="UP000505306"/>
    </source>
</evidence>
<accession>A0A6G6GLR4</accession>
<keyword evidence="1" id="KW-0732">Signal</keyword>
<dbReference type="GO" id="GO:0005737">
    <property type="term" value="C:cytoplasm"/>
    <property type="evidence" value="ECO:0007669"/>
    <property type="project" value="TreeGrafter"/>
</dbReference>
<keyword evidence="4" id="KW-1185">Reference proteome</keyword>
<dbReference type="InterPro" id="IPR038765">
    <property type="entry name" value="Papain-like_cys_pep_sf"/>
</dbReference>
<dbReference type="KEGG" id="mgel:G5B37_07730"/>
<dbReference type="Proteomes" id="UP000505306">
    <property type="component" value="Chromosome"/>
</dbReference>
<feature type="domain" description="Transglutaminase-like" evidence="2">
    <location>
        <begin position="42"/>
        <end position="160"/>
    </location>
</feature>
<evidence type="ECO:0000313" key="3">
    <source>
        <dbReference type="EMBL" id="QIE59457.1"/>
    </source>
</evidence>
<feature type="chain" id="PRO_5026277348" description="Transglutaminase-like domain-containing protein" evidence="1">
    <location>
        <begin position="20"/>
        <end position="311"/>
    </location>
</feature>
<proteinExistence type="predicted"/>
<dbReference type="PANTHER" id="PTHR46333">
    <property type="entry name" value="CYTOKINESIS PROTEIN 3"/>
    <property type="match status" value="1"/>
</dbReference>
<evidence type="ECO:0000259" key="2">
    <source>
        <dbReference type="Pfam" id="PF01841"/>
    </source>
</evidence>
<evidence type="ECO:0000256" key="1">
    <source>
        <dbReference type="SAM" id="SignalP"/>
    </source>
</evidence>
<dbReference type="Gene3D" id="3.10.620.30">
    <property type="match status" value="1"/>
</dbReference>
<sequence>MKIAIRLFVVFMLCLGANAQDFEQVDATIKFYPKSFDEVTELSEFITRDFKTDEEKLRAIYGWIINNVRYDPDEYDVFNYRFKNYRERNAKEEVTRKKIIQRTLQKGVAVCEGYAMLFEKLCELQGIHNYLVRGDVKTNFKDIGRPFQKIHMWNVAYINDHPFLFDPTWGAGKYNQKFIKEPSYYWYKTEPTQFIKSHYPDLVEDAFLEINVSKQTFAKFPLIIQKDMVVADVISPRYGVVSSVENPKAILFQLKTPAPKVISYSYDFGNKKRLVDFSIHDKLLTFEIKTRAGKNLIVYFNDAPALAYKVE</sequence>
<dbReference type="InterPro" id="IPR002931">
    <property type="entry name" value="Transglutaminase-like"/>
</dbReference>
<dbReference type="EMBL" id="CP049057">
    <property type="protein sequence ID" value="QIE59457.1"/>
    <property type="molecule type" value="Genomic_DNA"/>
</dbReference>
<dbReference type="SUPFAM" id="SSF54001">
    <property type="entry name" value="Cysteine proteinases"/>
    <property type="match status" value="1"/>
</dbReference>
<dbReference type="PANTHER" id="PTHR46333:SF2">
    <property type="entry name" value="CYTOKINESIS PROTEIN 3"/>
    <property type="match status" value="1"/>
</dbReference>
<name>A0A6G6GLR4_9FLAO</name>
<dbReference type="RefSeq" id="WP_164679472.1">
    <property type="nucleotide sequence ID" value="NZ_CP049057.1"/>
</dbReference>
<organism evidence="3 4">
    <name type="scientific">Rasiella rasia</name>
    <dbReference type="NCBI Taxonomy" id="2744027"/>
    <lineage>
        <taxon>Bacteria</taxon>
        <taxon>Pseudomonadati</taxon>
        <taxon>Bacteroidota</taxon>
        <taxon>Flavobacteriia</taxon>
        <taxon>Flavobacteriales</taxon>
        <taxon>Flavobacteriaceae</taxon>
        <taxon>Rasiella</taxon>
    </lineage>
</organism>
<reference evidence="3 4" key="1">
    <citation type="submission" date="2020-02" db="EMBL/GenBank/DDBJ databases">
        <title>Complete genome sequence of Flavobacteriaceae bacterium.</title>
        <authorList>
            <person name="Kim S.-J."/>
            <person name="Kim Y.-S."/>
            <person name="Kim K.-H."/>
        </authorList>
    </citation>
    <scope>NUCLEOTIDE SEQUENCE [LARGE SCALE GENOMIC DNA]</scope>
    <source>
        <strain evidence="3 4">RR4-40</strain>
    </source>
</reference>
<feature type="signal peptide" evidence="1">
    <location>
        <begin position="1"/>
        <end position="19"/>
    </location>
</feature>
<dbReference type="InterPro" id="IPR052557">
    <property type="entry name" value="CAP/Cytokinesis_protein"/>
</dbReference>
<protein>
    <recommendedName>
        <fullName evidence="2">Transglutaminase-like domain-containing protein</fullName>
    </recommendedName>
</protein>
<dbReference type="Pfam" id="PF01841">
    <property type="entry name" value="Transglut_core"/>
    <property type="match status" value="1"/>
</dbReference>